<dbReference type="Pfam" id="PF01557">
    <property type="entry name" value="FAA_hydrolase"/>
    <property type="match status" value="1"/>
</dbReference>
<name>A0A916XTA6_9HYPH</name>
<accession>A0A916XTA6</accession>
<keyword evidence="2" id="KW-0479">Metal-binding</keyword>
<dbReference type="InterPro" id="IPR011234">
    <property type="entry name" value="Fumarylacetoacetase-like_C"/>
</dbReference>
<organism evidence="4 5">
    <name type="scientific">Aureimonas glaciei</name>
    <dbReference type="NCBI Taxonomy" id="1776957"/>
    <lineage>
        <taxon>Bacteria</taxon>
        <taxon>Pseudomonadati</taxon>
        <taxon>Pseudomonadota</taxon>
        <taxon>Alphaproteobacteria</taxon>
        <taxon>Hyphomicrobiales</taxon>
        <taxon>Aurantimonadaceae</taxon>
        <taxon>Aureimonas</taxon>
    </lineage>
</organism>
<dbReference type="InterPro" id="IPR036663">
    <property type="entry name" value="Fumarylacetoacetase_C_sf"/>
</dbReference>
<dbReference type="GO" id="GO:0016853">
    <property type="term" value="F:isomerase activity"/>
    <property type="evidence" value="ECO:0007669"/>
    <property type="project" value="UniProtKB-KW"/>
</dbReference>
<dbReference type="SUPFAM" id="SSF56529">
    <property type="entry name" value="FAH"/>
    <property type="match status" value="1"/>
</dbReference>
<comment type="caution">
    <text evidence="4">The sequence shown here is derived from an EMBL/GenBank/DDBJ whole genome shotgun (WGS) entry which is preliminary data.</text>
</comment>
<sequence>MRLVRFGDRGSEKPGLVDALGAIRDLSRHVPSLSGTALEPERLAALRDLDVDDLPLAPRGARLCAPVSRINKIIGVGPNFQESAALAGFKINPEPTVFMKAPSAVSGPNDPIEIPRLATRTDWGVELAVVIGRTAKYVRVEDAMSHVAGFTLANDITERALQLQRGGQWFKGKSHDTFAPLGPWLVTPDELKNYDDLTLWLEVNGVRQQQGSTADMIFKVPYLVSYISRFARLEPGDVILTGTPGGVGLSYDPPRFLGVGDRMRVGGDGLGVQEYVCVNC</sequence>
<dbReference type="AlphaFoldDB" id="A0A916XTA6"/>
<evidence type="ECO:0000313" key="4">
    <source>
        <dbReference type="EMBL" id="GGD07990.1"/>
    </source>
</evidence>
<dbReference type="PANTHER" id="PTHR42796">
    <property type="entry name" value="FUMARYLACETOACETATE HYDROLASE DOMAIN-CONTAINING PROTEIN 2A-RELATED"/>
    <property type="match status" value="1"/>
</dbReference>
<keyword evidence="5" id="KW-1185">Reference proteome</keyword>
<dbReference type="FunFam" id="3.90.850.10:FF:000002">
    <property type="entry name" value="2-hydroxyhepta-2,4-diene-1,7-dioate isomerase"/>
    <property type="match status" value="1"/>
</dbReference>
<proteinExistence type="inferred from homology"/>
<dbReference type="InterPro" id="IPR051121">
    <property type="entry name" value="FAH"/>
</dbReference>
<evidence type="ECO:0000313" key="5">
    <source>
        <dbReference type="Proteomes" id="UP000613160"/>
    </source>
</evidence>
<dbReference type="Proteomes" id="UP000613160">
    <property type="component" value="Unassembled WGS sequence"/>
</dbReference>
<reference evidence="4" key="2">
    <citation type="submission" date="2020-09" db="EMBL/GenBank/DDBJ databases">
        <authorList>
            <person name="Sun Q."/>
            <person name="Zhou Y."/>
        </authorList>
    </citation>
    <scope>NUCLEOTIDE SEQUENCE</scope>
    <source>
        <strain evidence="4">CGMCC 1.15493</strain>
    </source>
</reference>
<evidence type="ECO:0000256" key="1">
    <source>
        <dbReference type="ARBA" id="ARBA00010211"/>
    </source>
</evidence>
<dbReference type="GO" id="GO:0046872">
    <property type="term" value="F:metal ion binding"/>
    <property type="evidence" value="ECO:0007669"/>
    <property type="project" value="UniProtKB-KW"/>
</dbReference>
<feature type="domain" description="Fumarylacetoacetase-like C-terminal" evidence="3">
    <location>
        <begin position="72"/>
        <end position="273"/>
    </location>
</feature>
<dbReference type="PANTHER" id="PTHR42796:SF4">
    <property type="entry name" value="FUMARYLACETOACETATE HYDROLASE DOMAIN-CONTAINING PROTEIN 2A"/>
    <property type="match status" value="1"/>
</dbReference>
<evidence type="ECO:0000259" key="3">
    <source>
        <dbReference type="Pfam" id="PF01557"/>
    </source>
</evidence>
<comment type="similarity">
    <text evidence="1">Belongs to the FAH family.</text>
</comment>
<dbReference type="EMBL" id="BMJJ01000002">
    <property type="protein sequence ID" value="GGD07990.1"/>
    <property type="molecule type" value="Genomic_DNA"/>
</dbReference>
<keyword evidence="4" id="KW-0413">Isomerase</keyword>
<dbReference type="Gene3D" id="3.90.850.10">
    <property type="entry name" value="Fumarylacetoacetase-like, C-terminal domain"/>
    <property type="match status" value="1"/>
</dbReference>
<evidence type="ECO:0000256" key="2">
    <source>
        <dbReference type="ARBA" id="ARBA00022723"/>
    </source>
</evidence>
<reference evidence="4" key="1">
    <citation type="journal article" date="2014" name="Int. J. Syst. Evol. Microbiol.">
        <title>Complete genome sequence of Corynebacterium casei LMG S-19264T (=DSM 44701T), isolated from a smear-ripened cheese.</title>
        <authorList>
            <consortium name="US DOE Joint Genome Institute (JGI-PGF)"/>
            <person name="Walter F."/>
            <person name="Albersmeier A."/>
            <person name="Kalinowski J."/>
            <person name="Ruckert C."/>
        </authorList>
    </citation>
    <scope>NUCLEOTIDE SEQUENCE</scope>
    <source>
        <strain evidence="4">CGMCC 1.15493</strain>
    </source>
</reference>
<dbReference type="GO" id="GO:0019752">
    <property type="term" value="P:carboxylic acid metabolic process"/>
    <property type="evidence" value="ECO:0007669"/>
    <property type="project" value="UniProtKB-ARBA"/>
</dbReference>
<protein>
    <submittedName>
        <fullName evidence="4">2-hydroxyhepta-2,4-diene-1,7-dioate isomerase</fullName>
    </submittedName>
</protein>
<dbReference type="RefSeq" id="WP_188849353.1">
    <property type="nucleotide sequence ID" value="NZ_BMJJ01000002.1"/>
</dbReference>
<gene>
    <name evidence="4" type="ORF">GCM10011335_08580</name>
</gene>